<name>A0A2N3Y366_SACSN</name>
<proteinExistence type="predicted"/>
<feature type="compositionally biased region" description="Basic and acidic residues" evidence="1">
    <location>
        <begin position="124"/>
        <end position="140"/>
    </location>
</feature>
<organism evidence="2 3">
    <name type="scientific">Saccharopolyspora spinosa</name>
    <dbReference type="NCBI Taxonomy" id="60894"/>
    <lineage>
        <taxon>Bacteria</taxon>
        <taxon>Bacillati</taxon>
        <taxon>Actinomycetota</taxon>
        <taxon>Actinomycetes</taxon>
        <taxon>Pseudonocardiales</taxon>
        <taxon>Pseudonocardiaceae</taxon>
        <taxon>Saccharopolyspora</taxon>
    </lineage>
</organism>
<dbReference type="EMBL" id="PJNB01000001">
    <property type="protein sequence ID" value="PKW17340.1"/>
    <property type="molecule type" value="Genomic_DNA"/>
</dbReference>
<evidence type="ECO:0000313" key="3">
    <source>
        <dbReference type="Proteomes" id="UP000233786"/>
    </source>
</evidence>
<dbReference type="RefSeq" id="WP_143539641.1">
    <property type="nucleotide sequence ID" value="NZ_CP061007.1"/>
</dbReference>
<accession>A0A2N3Y366</accession>
<protein>
    <submittedName>
        <fullName evidence="2">Uncharacterized protein</fullName>
    </submittedName>
</protein>
<evidence type="ECO:0000313" key="2">
    <source>
        <dbReference type="EMBL" id="PKW17340.1"/>
    </source>
</evidence>
<sequence length="182" mass="19349">MPAEHPDQLRRWWWKSPLAVRLLPAAALLTATGAGMINALPTGSQDLATPPQPARVPVSQLAPVTTSMDPPTTTTTTEPEPTTPPSTTTSTTSKRPTPSAVPTTTTTTPTQQPQPTRPASPPGRDGDNGRPRPSTNHDGDWVPVVEEGERCSREGDSGRTSSGAPASCERADDGKLRWTTQW</sequence>
<gene>
    <name evidence="2" type="ORF">A8926_5296</name>
</gene>
<feature type="compositionally biased region" description="Basic and acidic residues" evidence="1">
    <location>
        <begin position="147"/>
        <end position="157"/>
    </location>
</feature>
<evidence type="ECO:0000256" key="1">
    <source>
        <dbReference type="SAM" id="MobiDB-lite"/>
    </source>
</evidence>
<dbReference type="AlphaFoldDB" id="A0A2N3Y366"/>
<feature type="region of interest" description="Disordered" evidence="1">
    <location>
        <begin position="38"/>
        <end position="182"/>
    </location>
</feature>
<dbReference type="Proteomes" id="UP000233786">
    <property type="component" value="Unassembled WGS sequence"/>
</dbReference>
<dbReference type="OrthoDB" id="3701039at2"/>
<comment type="caution">
    <text evidence="2">The sequence shown here is derived from an EMBL/GenBank/DDBJ whole genome shotgun (WGS) entry which is preliminary data.</text>
</comment>
<reference evidence="2" key="1">
    <citation type="submission" date="2017-12" db="EMBL/GenBank/DDBJ databases">
        <title>Sequencing the genomes of 1000 Actinobacteria strains.</title>
        <authorList>
            <person name="Klenk H.-P."/>
        </authorList>
    </citation>
    <scope>NUCLEOTIDE SEQUENCE [LARGE SCALE GENOMIC DNA]</scope>
    <source>
        <strain evidence="2">DSM 44228</strain>
    </source>
</reference>
<keyword evidence="3" id="KW-1185">Reference proteome</keyword>
<feature type="compositionally biased region" description="Low complexity" evidence="1">
    <location>
        <begin position="63"/>
        <end position="114"/>
    </location>
</feature>